<feature type="transmembrane region" description="Helical" evidence="2">
    <location>
        <begin position="611"/>
        <end position="629"/>
    </location>
</feature>
<protein>
    <recommendedName>
        <fullName evidence="5">Spermine/spermidine synthase</fullName>
    </recommendedName>
</protein>
<reference evidence="4" key="1">
    <citation type="submission" date="2016-11" db="EMBL/GenBank/DDBJ databases">
        <authorList>
            <person name="Varghese N."/>
            <person name="Submissions S."/>
        </authorList>
    </citation>
    <scope>NUCLEOTIDE SEQUENCE [LARGE SCALE GENOMIC DNA]</scope>
    <source>
        <strain evidence="4">DSM 16219</strain>
    </source>
</reference>
<dbReference type="GO" id="GO:0006596">
    <property type="term" value="P:polyamine biosynthetic process"/>
    <property type="evidence" value="ECO:0007669"/>
    <property type="project" value="UniProtKB-KW"/>
</dbReference>
<feature type="transmembrane region" description="Helical" evidence="2">
    <location>
        <begin position="182"/>
        <end position="202"/>
    </location>
</feature>
<feature type="transmembrane region" description="Helical" evidence="2">
    <location>
        <begin position="687"/>
        <end position="712"/>
    </location>
</feature>
<feature type="transmembrane region" description="Helical" evidence="2">
    <location>
        <begin position="209"/>
        <end position="227"/>
    </location>
</feature>
<dbReference type="STRING" id="1121393.SAMN02745216_01320"/>
<dbReference type="InterPro" id="IPR029063">
    <property type="entry name" value="SAM-dependent_MTases_sf"/>
</dbReference>
<name>A0A1M6HU69_9BACT</name>
<dbReference type="Pfam" id="PF01564">
    <property type="entry name" value="Spermine_synth"/>
    <property type="match status" value="1"/>
</dbReference>
<dbReference type="Gene3D" id="3.40.50.150">
    <property type="entry name" value="Vaccinia Virus protein VP39"/>
    <property type="match status" value="1"/>
</dbReference>
<keyword evidence="1" id="KW-0620">Polyamine biosynthesis</keyword>
<feature type="transmembrane region" description="Helical" evidence="2">
    <location>
        <begin position="546"/>
        <end position="567"/>
    </location>
</feature>
<organism evidence="3 4">
    <name type="scientific">Desulfatibacillum alkenivorans DSM 16219</name>
    <dbReference type="NCBI Taxonomy" id="1121393"/>
    <lineage>
        <taxon>Bacteria</taxon>
        <taxon>Pseudomonadati</taxon>
        <taxon>Thermodesulfobacteriota</taxon>
        <taxon>Desulfobacteria</taxon>
        <taxon>Desulfobacterales</taxon>
        <taxon>Desulfatibacillaceae</taxon>
        <taxon>Desulfatibacillum</taxon>
    </lineage>
</organism>
<sequence length="744" mass="81506">MFPEENHTTASRAADFEWRLCISLLFMAFGYSLLSVCLFRILAFALNSTSFFMLYVCAGMPLGALLAKIRYQGKINGVLRGAQSLVILAVCFPVLGWIVAHGPCPLLESIQYQIRFEDLWKQLGYMTLATSPLFVLWGVAEYSGYEAVLASPRIKKYFYLIFVWGLACALAVGAFTIPRLGWLPTVCIALAAGLVSWMVLNFPKLQNRMILIFIVCFGAVWFAAGHFEPAYMKSILPDGLHRIGETLKNKDFLNGAPLPEDTKSRLIHQSWGKYCHIELTETKFKNFSRVLGFYDGCFIWGGLPVGKFSGTMDDIAFQTVEPGSDICVLGAGGGRQVYQALAFDAKSVAAVDIIPEVFPLFQGDLAWANGGVYTDPRVECIAGDGRHYLENSEKMYDLIILPHTESFAATRKAAIEPGRFVHTVEAFQSMKKRLKPNGALAIIKSVDRGNKLFFSCANGLLEAGLDVRGWSSFGEKNPFGVHGFILLATVPGRQAPPIPSEVPTLTALPVQPTYYDAFPKTPALHDSSPWMMGLSELFFEPNMLKKSLVCIFLLTVSGAAALMFFSLRSQSVDLPPGKLVLLLLAGIAIGTNAVCLENALIFWLIPRLFNPLSAFFVGAAVFLALWGFSSFGLKHWRWIALIGIAGSIGLLLFAPQWQGLAIALALTAAILGSGLLFPLMGIRFKEVLLIVFLADALGGLIGGLLGVWMPMLAGLENYYKLLPVIPFATILLTGAAVRRRTGRE</sequence>
<dbReference type="RefSeq" id="WP_073474204.1">
    <property type="nucleotide sequence ID" value="NZ_FQZU01000005.1"/>
</dbReference>
<feature type="transmembrane region" description="Helical" evidence="2">
    <location>
        <begin position="123"/>
        <end position="145"/>
    </location>
</feature>
<proteinExistence type="predicted"/>
<dbReference type="AlphaFoldDB" id="A0A1M6HU69"/>
<feature type="transmembrane region" description="Helical" evidence="2">
    <location>
        <begin position="52"/>
        <end position="69"/>
    </location>
</feature>
<dbReference type="EMBL" id="FQZU01000005">
    <property type="protein sequence ID" value="SHJ25700.1"/>
    <property type="molecule type" value="Genomic_DNA"/>
</dbReference>
<feature type="transmembrane region" description="Helical" evidence="2">
    <location>
        <begin position="81"/>
        <end position="103"/>
    </location>
</feature>
<evidence type="ECO:0000256" key="1">
    <source>
        <dbReference type="ARBA" id="ARBA00023115"/>
    </source>
</evidence>
<dbReference type="PANTHER" id="PTHR43317">
    <property type="entry name" value="THERMOSPERMINE SYNTHASE ACAULIS5"/>
    <property type="match status" value="1"/>
</dbReference>
<keyword evidence="2" id="KW-0812">Transmembrane</keyword>
<dbReference type="Proteomes" id="UP000183994">
    <property type="component" value="Unassembled WGS sequence"/>
</dbReference>
<dbReference type="CDD" id="cd02440">
    <property type="entry name" value="AdoMet_MTases"/>
    <property type="match status" value="1"/>
</dbReference>
<feature type="transmembrane region" description="Helical" evidence="2">
    <location>
        <begin position="157"/>
        <end position="176"/>
    </location>
</feature>
<keyword evidence="2" id="KW-1133">Transmembrane helix</keyword>
<feature type="transmembrane region" description="Helical" evidence="2">
    <location>
        <begin position="579"/>
        <end position="605"/>
    </location>
</feature>
<dbReference type="SUPFAM" id="SSF53335">
    <property type="entry name" value="S-adenosyl-L-methionine-dependent methyltransferases"/>
    <property type="match status" value="1"/>
</dbReference>
<evidence type="ECO:0000313" key="4">
    <source>
        <dbReference type="Proteomes" id="UP000183994"/>
    </source>
</evidence>
<keyword evidence="4" id="KW-1185">Reference proteome</keyword>
<keyword evidence="2" id="KW-0472">Membrane</keyword>
<feature type="transmembrane region" description="Helical" evidence="2">
    <location>
        <begin position="636"/>
        <end position="654"/>
    </location>
</feature>
<feature type="transmembrane region" description="Helical" evidence="2">
    <location>
        <begin position="20"/>
        <end position="46"/>
    </location>
</feature>
<gene>
    <name evidence="3" type="ORF">SAMN02745216_01320</name>
</gene>
<evidence type="ECO:0000313" key="3">
    <source>
        <dbReference type="EMBL" id="SHJ25700.1"/>
    </source>
</evidence>
<accession>A0A1M6HU69</accession>
<evidence type="ECO:0000256" key="2">
    <source>
        <dbReference type="SAM" id="Phobius"/>
    </source>
</evidence>
<feature type="transmembrane region" description="Helical" evidence="2">
    <location>
        <begin position="718"/>
        <end position="737"/>
    </location>
</feature>
<evidence type="ECO:0008006" key="5">
    <source>
        <dbReference type="Google" id="ProtNLM"/>
    </source>
</evidence>
<dbReference type="PANTHER" id="PTHR43317:SF1">
    <property type="entry name" value="THERMOSPERMINE SYNTHASE ACAULIS5"/>
    <property type="match status" value="1"/>
</dbReference>
<feature type="transmembrane region" description="Helical" evidence="2">
    <location>
        <begin position="660"/>
        <end position="680"/>
    </location>
</feature>
<dbReference type="OrthoDB" id="8171135at2"/>